<proteinExistence type="predicted"/>
<name>A0A0E4A179_9BACT</name>
<organism evidence="1 2">
    <name type="scientific">Spirosoma radiotolerans</name>
    <dbReference type="NCBI Taxonomy" id="1379870"/>
    <lineage>
        <taxon>Bacteria</taxon>
        <taxon>Pseudomonadati</taxon>
        <taxon>Bacteroidota</taxon>
        <taxon>Cytophagia</taxon>
        <taxon>Cytophagales</taxon>
        <taxon>Cytophagaceae</taxon>
        <taxon>Spirosoma</taxon>
    </lineage>
</organism>
<dbReference type="STRING" id="1379870.SD10_23635"/>
<dbReference type="AlphaFoldDB" id="A0A0E4A179"/>
<dbReference type="Proteomes" id="UP000033054">
    <property type="component" value="Chromosome"/>
</dbReference>
<keyword evidence="2" id="KW-1185">Reference proteome</keyword>
<evidence type="ECO:0000313" key="2">
    <source>
        <dbReference type="Proteomes" id="UP000033054"/>
    </source>
</evidence>
<dbReference type="PATRIC" id="fig|1379870.5.peg.5113"/>
<protein>
    <submittedName>
        <fullName evidence="1">Uncharacterized protein</fullName>
    </submittedName>
</protein>
<dbReference type="EMBL" id="CP010429">
    <property type="protein sequence ID" value="AKD58754.1"/>
    <property type="molecule type" value="Genomic_DNA"/>
</dbReference>
<gene>
    <name evidence="1" type="ORF">SD10_23635</name>
</gene>
<dbReference type="RefSeq" id="WP_046580040.1">
    <property type="nucleotide sequence ID" value="NZ_CP010429.1"/>
</dbReference>
<reference evidence="1 2" key="1">
    <citation type="journal article" date="2014" name="Curr. Microbiol.">
        <title>Spirosoma radiotolerans sp. nov., a gamma-radiation-resistant bacterium isolated from gamma ray-irradiated soil.</title>
        <authorList>
            <person name="Lee J.J."/>
            <person name="Srinivasan S."/>
            <person name="Lim S."/>
            <person name="Joe M."/>
            <person name="Im S."/>
            <person name="Bae S.I."/>
            <person name="Park K.R."/>
            <person name="Han J.H."/>
            <person name="Park S.H."/>
            <person name="Joo B.M."/>
            <person name="Park S.J."/>
            <person name="Kim M.K."/>
        </authorList>
    </citation>
    <scope>NUCLEOTIDE SEQUENCE [LARGE SCALE GENOMIC DNA]</scope>
    <source>
        <strain evidence="1 2">DG5A</strain>
    </source>
</reference>
<evidence type="ECO:0000313" key="1">
    <source>
        <dbReference type="EMBL" id="AKD58754.1"/>
    </source>
</evidence>
<sequence>MNQRIRPADLNDTPYKEVIHKLTLQWVHAELPAEGLTYEDVKADIKILLLTTQSADRTSATVEAVLTQATALGKTSGWVRQELKFEGMIEGADRADFLLFDLQQADTIDDAMLDSYNERMNRFPVSEG</sequence>
<accession>A0A0E4A179</accession>
<dbReference type="HOGENOM" id="CLU_1958204_0_0_10"/>
<dbReference type="OrthoDB" id="965041at2"/>
<dbReference type="KEGG" id="srd:SD10_23635"/>